<dbReference type="RefSeq" id="WP_243644922.1">
    <property type="nucleotide sequence ID" value="NZ_SMFV01000007.1"/>
</dbReference>
<sequence length="521" mass="60031">MIDSIRERDEKAETISQFIQLLTVGKGFNGEFIELMKKTLEITGTDGAIIGVLNDNNRDKVEIRVITQTEHRTLERKIVDLQGIEPYILEMGKEVETAKEDILSREERGLGIKYFIGLPMTVFSRTIGYCIFFRKSTQPLNEENKKFIRNIAKAIGISVETRNLIEELRRKLEKEERLTDTIIKSLVRGIEIRDSYTRGHSERVAYYSKRIAQEMGLPEEEVRNIYLAGLLHDIGKIGIPDSILLKPGKLSDKEYEIIKLHPLLSYELLKNIEPLKGALDGIRYHHERWDGRGYPKGLKGREIPLAARIIAVADSYDAMTSERIYRKGRSKKEAISEIMEMAGKLYDPDVVSAAIPILLNEEPKELREDYLNVETVKEIEERRLDYFLRDSLTGVFNRNAFEYVYTLVKEQLREFKAYSLDIAKLREINIKNGWSEGDKLLKGVVSLLEKEVQPNYIVRYSGDNFIFFVPTSKPDSEIVEKIKEIEKTLGVSLILVKLKNTNNVEKLKVELTELEFNPPIN</sequence>
<dbReference type="Pfam" id="PF00990">
    <property type="entry name" value="GGDEF"/>
    <property type="match status" value="1"/>
</dbReference>
<reference evidence="5 6" key="1">
    <citation type="submission" date="2019-03" db="EMBL/GenBank/DDBJ databases">
        <title>Genomic Encyclopedia of Archaeal and Bacterial Type Strains, Phase II (KMG-II): from individual species to whole genera.</title>
        <authorList>
            <person name="Goeker M."/>
        </authorList>
    </citation>
    <scope>NUCLEOTIDE SEQUENCE [LARGE SCALE GENOMIC DNA]</scope>
    <source>
        <strain evidence="5 6">DSM 24425</strain>
    </source>
</reference>
<dbReference type="Gene3D" id="3.30.450.40">
    <property type="match status" value="1"/>
</dbReference>
<dbReference type="InterPro" id="IPR029787">
    <property type="entry name" value="Nucleotide_cyclase"/>
</dbReference>
<comment type="caution">
    <text evidence="5">The sequence shown here is derived from an EMBL/GenBank/DDBJ whole genome shotgun (WGS) entry which is preliminary data.</text>
</comment>
<feature type="domain" description="GGDEF" evidence="2">
    <location>
        <begin position="413"/>
        <end position="521"/>
    </location>
</feature>
<dbReference type="Proteomes" id="UP000295777">
    <property type="component" value="Unassembled WGS sequence"/>
</dbReference>
<accession>A0A4R1GE62</accession>
<evidence type="ECO:0000313" key="5">
    <source>
        <dbReference type="EMBL" id="TCK02502.1"/>
    </source>
</evidence>
<feature type="domain" description="HD-GYP" evidence="4">
    <location>
        <begin position="175"/>
        <end position="370"/>
    </location>
</feature>
<dbReference type="Gene3D" id="3.30.70.270">
    <property type="match status" value="1"/>
</dbReference>
<keyword evidence="6" id="KW-1185">Reference proteome</keyword>
<name>A0A4R1GE62_9BACT</name>
<dbReference type="PANTHER" id="PTHR43155">
    <property type="entry name" value="CYCLIC DI-GMP PHOSPHODIESTERASE PA4108-RELATED"/>
    <property type="match status" value="1"/>
</dbReference>
<keyword evidence="1" id="KW-0175">Coiled coil</keyword>
<dbReference type="EMBL" id="SMFV01000007">
    <property type="protein sequence ID" value="TCK02502.1"/>
    <property type="molecule type" value="Genomic_DNA"/>
</dbReference>
<dbReference type="InterPro" id="IPR043128">
    <property type="entry name" value="Rev_trsase/Diguanyl_cyclase"/>
</dbReference>
<dbReference type="Gene3D" id="1.10.3210.10">
    <property type="entry name" value="Hypothetical protein af1432"/>
    <property type="match status" value="1"/>
</dbReference>
<dbReference type="NCBIfam" id="TIGR00254">
    <property type="entry name" value="GGDEF"/>
    <property type="match status" value="1"/>
</dbReference>
<protein>
    <submittedName>
        <fullName evidence="5">Diguanylate cyclase (GGDEF)-like protein</fullName>
    </submittedName>
</protein>
<dbReference type="SUPFAM" id="SSF55781">
    <property type="entry name" value="GAF domain-like"/>
    <property type="match status" value="1"/>
</dbReference>
<dbReference type="InterPro" id="IPR029016">
    <property type="entry name" value="GAF-like_dom_sf"/>
</dbReference>
<gene>
    <name evidence="5" type="ORF">CLV27_1678</name>
</gene>
<dbReference type="SUPFAM" id="SSF109604">
    <property type="entry name" value="HD-domain/PDEase-like"/>
    <property type="match status" value="1"/>
</dbReference>
<dbReference type="AlphaFoldDB" id="A0A4R1GE62"/>
<dbReference type="InterPro" id="IPR000160">
    <property type="entry name" value="GGDEF_dom"/>
</dbReference>
<dbReference type="PROSITE" id="PS51831">
    <property type="entry name" value="HD"/>
    <property type="match status" value="1"/>
</dbReference>
<dbReference type="CDD" id="cd00077">
    <property type="entry name" value="HDc"/>
    <property type="match status" value="1"/>
</dbReference>
<proteinExistence type="predicted"/>
<dbReference type="SMART" id="SM00471">
    <property type="entry name" value="HDc"/>
    <property type="match status" value="1"/>
</dbReference>
<evidence type="ECO:0000313" key="6">
    <source>
        <dbReference type="Proteomes" id="UP000295777"/>
    </source>
</evidence>
<dbReference type="SUPFAM" id="SSF55073">
    <property type="entry name" value="Nucleotide cyclase"/>
    <property type="match status" value="1"/>
</dbReference>
<dbReference type="Pfam" id="PF13487">
    <property type="entry name" value="HD_5"/>
    <property type="match status" value="1"/>
</dbReference>
<dbReference type="InterPro" id="IPR006674">
    <property type="entry name" value="HD_domain"/>
</dbReference>
<dbReference type="InterPro" id="IPR037522">
    <property type="entry name" value="HD_GYP_dom"/>
</dbReference>
<dbReference type="InterPro" id="IPR003607">
    <property type="entry name" value="HD/PDEase_dom"/>
</dbReference>
<organism evidence="5 6">
    <name type="scientific">Phorcysia thermohydrogeniphila</name>
    <dbReference type="NCBI Taxonomy" id="936138"/>
    <lineage>
        <taxon>Bacteria</taxon>
        <taxon>Pseudomonadati</taxon>
        <taxon>Aquificota</taxon>
        <taxon>Aquificia</taxon>
        <taxon>Desulfurobacteriales</taxon>
        <taxon>Desulfurobacteriaceae</taxon>
        <taxon>Phorcysia</taxon>
    </lineage>
</organism>
<feature type="domain" description="HD" evidence="3">
    <location>
        <begin position="197"/>
        <end position="319"/>
    </location>
</feature>
<evidence type="ECO:0000259" key="4">
    <source>
        <dbReference type="PROSITE" id="PS51832"/>
    </source>
</evidence>
<evidence type="ECO:0000256" key="1">
    <source>
        <dbReference type="SAM" id="Coils"/>
    </source>
</evidence>
<dbReference type="PROSITE" id="PS50887">
    <property type="entry name" value="GGDEF"/>
    <property type="match status" value="1"/>
</dbReference>
<feature type="coiled-coil region" evidence="1">
    <location>
        <begin position="158"/>
        <end position="185"/>
    </location>
</feature>
<evidence type="ECO:0000259" key="2">
    <source>
        <dbReference type="PROSITE" id="PS50887"/>
    </source>
</evidence>
<evidence type="ECO:0000259" key="3">
    <source>
        <dbReference type="PROSITE" id="PS51831"/>
    </source>
</evidence>
<dbReference type="PROSITE" id="PS51832">
    <property type="entry name" value="HD_GYP"/>
    <property type="match status" value="1"/>
</dbReference>